<dbReference type="RefSeq" id="XP_014567984.1">
    <property type="nucleotide sequence ID" value="XM_014712498.1"/>
</dbReference>
<evidence type="ECO:0000313" key="4">
    <source>
        <dbReference type="EMBL" id="GAA97391.1"/>
    </source>
</evidence>
<feature type="domain" description="Brix" evidence="3">
    <location>
        <begin position="159"/>
        <end position="342"/>
    </location>
</feature>
<feature type="region of interest" description="Disordered" evidence="2">
    <location>
        <begin position="116"/>
        <end position="150"/>
    </location>
</feature>
<dbReference type="SUPFAM" id="SSF52954">
    <property type="entry name" value="Class II aaRS ABD-related"/>
    <property type="match status" value="1"/>
</dbReference>
<proteinExistence type="predicted"/>
<evidence type="ECO:0000259" key="3">
    <source>
        <dbReference type="PROSITE" id="PS50833"/>
    </source>
</evidence>
<dbReference type="InParanoid" id="G7E3I1"/>
<keyword evidence="5" id="KW-1185">Reference proteome</keyword>
<dbReference type="GO" id="GO:0034457">
    <property type="term" value="C:Mpp10 complex"/>
    <property type="evidence" value="ECO:0007669"/>
    <property type="project" value="UniProtKB-ARBA"/>
</dbReference>
<evidence type="ECO:0000256" key="2">
    <source>
        <dbReference type="SAM" id="MobiDB-lite"/>
    </source>
</evidence>
<dbReference type="HOGENOM" id="CLU_040063_2_0_1"/>
<reference evidence="4 5" key="2">
    <citation type="journal article" date="2012" name="Open Biol.">
        <title>Characteristics of nucleosomes and linker DNA regions on the genome of the basidiomycete Mixia osmundae revealed by mono- and dinucleosome mapping.</title>
        <authorList>
            <person name="Nishida H."/>
            <person name="Kondo S."/>
            <person name="Matsumoto T."/>
            <person name="Suzuki Y."/>
            <person name="Yoshikawa H."/>
            <person name="Taylor T.D."/>
            <person name="Sugiyama J."/>
        </authorList>
    </citation>
    <scope>NUCLEOTIDE SEQUENCE [LARGE SCALE GENOMIC DNA]</scope>
    <source>
        <strain evidence="5">CBS 9802 / IAM 14324 / JCM 22182 / KY 12970</strain>
    </source>
</reference>
<dbReference type="Proteomes" id="UP000009131">
    <property type="component" value="Unassembled WGS sequence"/>
</dbReference>
<evidence type="ECO:0000256" key="1">
    <source>
        <dbReference type="ARBA" id="ARBA00040513"/>
    </source>
</evidence>
<dbReference type="Pfam" id="PF04427">
    <property type="entry name" value="Brix"/>
    <property type="match status" value="1"/>
</dbReference>
<organism evidence="4 5">
    <name type="scientific">Mixia osmundae (strain CBS 9802 / IAM 14324 / JCM 22182 / KY 12970)</name>
    <dbReference type="NCBI Taxonomy" id="764103"/>
    <lineage>
        <taxon>Eukaryota</taxon>
        <taxon>Fungi</taxon>
        <taxon>Dikarya</taxon>
        <taxon>Basidiomycota</taxon>
        <taxon>Pucciniomycotina</taxon>
        <taxon>Mixiomycetes</taxon>
        <taxon>Mixiales</taxon>
        <taxon>Mixiaceae</taxon>
        <taxon>Mixia</taxon>
    </lineage>
</organism>
<sequence length="365" mass="41682">MAGLYSDLSEARCDDVVDSSFRYALGSPGATTKGAIASNEAERRRMEGITAGVVMTSSRESRRRKIDAIWEGQARSEMIRRQTRQRREYLYKKALETQERQIWERKQKVKDALARGKAVPSDLRKDQEGLEKDLKYDNSQAEPSTHIDDEYSQAGLYDPNIVVTTSRDPSSRLAQFAKEMRLVLPNAHRLNRGNAVMRELAEACRANNVTDLVVLHEHRGVPDAMIVSHFPHGPTTLFTLHNVVLRHDTTSFSTSTVSEQYPHLIFDNFSSKLGNRIQSVLKHLFPVPKPDATRTMTFANEGDFISFRHHIFVKSSHKEVQLAEVGPRFEMRAYEIRQGTIEQADADIEWVLRPYQRTASKRNQL</sequence>
<dbReference type="EMBL" id="BABT02000119">
    <property type="protein sequence ID" value="GAA97391.1"/>
    <property type="molecule type" value="Genomic_DNA"/>
</dbReference>
<dbReference type="GO" id="GO:0005654">
    <property type="term" value="C:nucleoplasm"/>
    <property type="evidence" value="ECO:0007669"/>
    <property type="project" value="UniProtKB-ARBA"/>
</dbReference>
<name>G7E3I1_MIXOS</name>
<accession>G7E3I1</accession>
<dbReference type="FunCoup" id="G7E3I1">
    <property type="interactions" value="539"/>
</dbReference>
<dbReference type="GO" id="GO:0032040">
    <property type="term" value="C:small-subunit processome"/>
    <property type="evidence" value="ECO:0007669"/>
    <property type="project" value="TreeGrafter"/>
</dbReference>
<dbReference type="STRING" id="764103.G7E3I1"/>
<protein>
    <recommendedName>
        <fullName evidence="1">U3 small nucleolar ribonucleoprotein protein IMP4</fullName>
    </recommendedName>
</protein>
<dbReference type="SMART" id="SM00879">
    <property type="entry name" value="Brix"/>
    <property type="match status" value="1"/>
</dbReference>
<dbReference type="GO" id="GO:0042134">
    <property type="term" value="F:rRNA primary transcript binding"/>
    <property type="evidence" value="ECO:0007669"/>
    <property type="project" value="InterPro"/>
</dbReference>
<dbReference type="InterPro" id="IPR044281">
    <property type="entry name" value="IMP4/RPF1"/>
</dbReference>
<dbReference type="AlphaFoldDB" id="G7E3I1"/>
<dbReference type="GO" id="GO:0006364">
    <property type="term" value="P:rRNA processing"/>
    <property type="evidence" value="ECO:0007669"/>
    <property type="project" value="InterPro"/>
</dbReference>
<evidence type="ECO:0000313" key="5">
    <source>
        <dbReference type="Proteomes" id="UP000009131"/>
    </source>
</evidence>
<dbReference type="OMA" id="IGTMSEQ"/>
<dbReference type="FunFam" id="3.40.50.10480:FF:000001">
    <property type="entry name" value="IMP4, U3 small nucleolar ribonucleoprotein"/>
    <property type="match status" value="1"/>
</dbReference>
<gene>
    <name evidence="4" type="primary">Mo04069</name>
    <name evidence="4" type="ORF">E5Q_04069</name>
</gene>
<dbReference type="Gene3D" id="3.40.50.10480">
    <property type="entry name" value="Probable brix-domain ribosomal biogenesis protein"/>
    <property type="match status" value="1"/>
</dbReference>
<dbReference type="PANTHER" id="PTHR22734:SF2">
    <property type="entry name" value="U3 SMALL NUCLEOLAR RIBONUCLEOPROTEIN PROTEIN IMP4"/>
    <property type="match status" value="1"/>
</dbReference>
<dbReference type="GO" id="GO:0030515">
    <property type="term" value="F:snoRNA binding"/>
    <property type="evidence" value="ECO:0007669"/>
    <property type="project" value="TreeGrafter"/>
</dbReference>
<comment type="caution">
    <text evidence="4">The sequence shown here is derived from an EMBL/GenBank/DDBJ whole genome shotgun (WGS) entry which is preliminary data.</text>
</comment>
<dbReference type="eggNOG" id="KOG2781">
    <property type="taxonomic scope" value="Eukaryota"/>
</dbReference>
<dbReference type="OrthoDB" id="10253204at2759"/>
<reference evidence="4 5" key="1">
    <citation type="journal article" date="2011" name="J. Gen. Appl. Microbiol.">
        <title>Draft genome sequencing of the enigmatic basidiomycete Mixia osmundae.</title>
        <authorList>
            <person name="Nishida H."/>
            <person name="Nagatsuka Y."/>
            <person name="Sugiyama J."/>
        </authorList>
    </citation>
    <scope>NUCLEOTIDE SEQUENCE [LARGE SCALE GENOMIC DNA]</scope>
    <source>
        <strain evidence="5">CBS 9802 / IAM 14324 / JCM 22182 / KY 12970</strain>
    </source>
</reference>
<dbReference type="PROSITE" id="PS50833">
    <property type="entry name" value="BRIX"/>
    <property type="match status" value="1"/>
</dbReference>
<dbReference type="PANTHER" id="PTHR22734">
    <property type="entry name" value="U3 SMALL NUCLEOLAR RIBONUCLEOPROTEIN PROTEIN IMP4"/>
    <property type="match status" value="1"/>
</dbReference>
<feature type="compositionally biased region" description="Basic and acidic residues" evidence="2">
    <location>
        <begin position="122"/>
        <end position="136"/>
    </location>
</feature>
<dbReference type="GO" id="GO:0042274">
    <property type="term" value="P:ribosomal small subunit biogenesis"/>
    <property type="evidence" value="ECO:0007669"/>
    <property type="project" value="UniProtKB-ARBA"/>
</dbReference>
<dbReference type="InterPro" id="IPR007109">
    <property type="entry name" value="Brix"/>
</dbReference>